<gene>
    <name evidence="1" type="ORF">SNAT2548_LOCUS11088</name>
    <name evidence="2" type="ORF">SNAT2548_LOCUS33873</name>
</gene>
<evidence type="ECO:0000313" key="3">
    <source>
        <dbReference type="Proteomes" id="UP000604046"/>
    </source>
</evidence>
<name>A0A812US00_9DINO</name>
<dbReference type="Proteomes" id="UP000604046">
    <property type="component" value="Unassembled WGS sequence"/>
</dbReference>
<organism evidence="2 3">
    <name type="scientific">Symbiodinium natans</name>
    <dbReference type="NCBI Taxonomy" id="878477"/>
    <lineage>
        <taxon>Eukaryota</taxon>
        <taxon>Sar</taxon>
        <taxon>Alveolata</taxon>
        <taxon>Dinophyceae</taxon>
        <taxon>Suessiales</taxon>
        <taxon>Symbiodiniaceae</taxon>
        <taxon>Symbiodinium</taxon>
    </lineage>
</organism>
<proteinExistence type="predicted"/>
<reference evidence="2" key="1">
    <citation type="submission" date="2021-02" db="EMBL/GenBank/DDBJ databases">
        <authorList>
            <person name="Dougan E. K."/>
            <person name="Rhodes N."/>
            <person name="Thang M."/>
            <person name="Chan C."/>
        </authorList>
    </citation>
    <scope>NUCLEOTIDE SEQUENCE</scope>
</reference>
<keyword evidence="3" id="KW-1185">Reference proteome</keyword>
<dbReference type="EMBL" id="CAJNDS010000964">
    <property type="protein sequence ID" value="CAE7242235.1"/>
    <property type="molecule type" value="Genomic_DNA"/>
</dbReference>
<dbReference type="EMBL" id="CAJNDS010002781">
    <property type="protein sequence ID" value="CAE7595218.1"/>
    <property type="molecule type" value="Genomic_DNA"/>
</dbReference>
<sequence>MGNAHHLAEAMTPENPMFSIPKSSLLEVLEDSRTAAGSVKQNLISQLSKADIPIEELLQDLKSWHECLSHQHLQQELRIGTFRDWCVSPDIQENLTRIWQKLQHAEAMTQSHDMLERSHGSERPFLQKGMEIKLKYSKQQLKEVARSWQPHDATKLRSILINGAGEEQLKLETFEEISQGRHWIEFGIHIGHHDVPKRRTDVRKDASILELYDYGDQGKCDEERLKRFPRMKTLAKLLKVDGASSRYHFCAELVDPPFGTVLLDDAKADDFLDWLHRCGFHSVYLYFNSNVSDVTSYPDIEACGRRLLKRLSQQEYKSLTYILAVNGDNLSPNAEKLIRVLLSEAPPKGIKMILLYNASRGEGIESAFYRLPLKDASVGRVTGYAGGFSPDNVVQKLRDMRWVMPEGRNFFVETFRGVRFDGELNVKRCQEFVDNVAGSEFNPAAGKEVYPQHDGSLAIGSRETQLFWPDTVYRVKSIDKTRFEVETEGEATKEANIYIAGSIATEWFVLAQDGGGIQAPVAEEDPTRIWQGKLFEVVCADKLRDYLHPPCQSMLTVVRTPAWPGPPYQGQTPLGYLKNLLQSPEWRKARTIPERDPKEILENWTKGLITSIDDGLGGQGQVSVASAGFASRAAKHPVLRERYHDCIDQRGLAIVSIPGADPEMYNTVIRICLEDGMHFAVVWLSCWGDAWFYAWLRSVTRAMQSGCVPIVLTLANHQIGRAQSAEVMALQFPA</sequence>
<protein>
    <submittedName>
        <fullName evidence="2">Uncharacterized protein</fullName>
    </submittedName>
</protein>
<evidence type="ECO:0000313" key="1">
    <source>
        <dbReference type="EMBL" id="CAE7242235.1"/>
    </source>
</evidence>
<comment type="caution">
    <text evidence="2">The sequence shown here is derived from an EMBL/GenBank/DDBJ whole genome shotgun (WGS) entry which is preliminary data.</text>
</comment>
<evidence type="ECO:0000313" key="2">
    <source>
        <dbReference type="EMBL" id="CAE7595218.1"/>
    </source>
</evidence>
<dbReference type="AlphaFoldDB" id="A0A812US00"/>
<accession>A0A812US00</accession>
<dbReference type="OrthoDB" id="416509at2759"/>